<name>A0AAD7XGY0_9STRA</name>
<feature type="transmembrane region" description="Helical" evidence="2">
    <location>
        <begin position="130"/>
        <end position="148"/>
    </location>
</feature>
<evidence type="ECO:0000256" key="1">
    <source>
        <dbReference type="SAM" id="MobiDB-lite"/>
    </source>
</evidence>
<feature type="region of interest" description="Disordered" evidence="1">
    <location>
        <begin position="404"/>
        <end position="430"/>
    </location>
</feature>
<dbReference type="PANTHER" id="PTHR13146:SF3">
    <property type="entry name" value="EAMA DOMAIN-CONTAINING PROTEIN"/>
    <property type="match status" value="1"/>
</dbReference>
<dbReference type="PANTHER" id="PTHR13146">
    <property type="match status" value="1"/>
</dbReference>
<protein>
    <submittedName>
        <fullName evidence="3">Uncharacterized protein</fullName>
    </submittedName>
</protein>
<keyword evidence="2" id="KW-0472">Membrane</keyword>
<keyword evidence="2" id="KW-1133">Transmembrane helix</keyword>
<dbReference type="EMBL" id="JAQMWT010000620">
    <property type="protein sequence ID" value="KAJ8598903.1"/>
    <property type="molecule type" value="Genomic_DNA"/>
</dbReference>
<evidence type="ECO:0000313" key="3">
    <source>
        <dbReference type="EMBL" id="KAJ8598903.1"/>
    </source>
</evidence>
<feature type="transmembrane region" description="Helical" evidence="2">
    <location>
        <begin position="155"/>
        <end position="175"/>
    </location>
</feature>
<organism evidence="3 4">
    <name type="scientific">Chrysophaeum taylorii</name>
    <dbReference type="NCBI Taxonomy" id="2483200"/>
    <lineage>
        <taxon>Eukaryota</taxon>
        <taxon>Sar</taxon>
        <taxon>Stramenopiles</taxon>
        <taxon>Ochrophyta</taxon>
        <taxon>Pelagophyceae</taxon>
        <taxon>Pelagomonadales</taxon>
        <taxon>Pelagomonadaceae</taxon>
        <taxon>Chrysophaeum</taxon>
    </lineage>
</organism>
<feature type="transmembrane region" description="Helical" evidence="2">
    <location>
        <begin position="268"/>
        <end position="287"/>
    </location>
</feature>
<gene>
    <name evidence="3" type="ORF">CTAYLR_010388</name>
</gene>
<evidence type="ECO:0000256" key="2">
    <source>
        <dbReference type="SAM" id="Phobius"/>
    </source>
</evidence>
<dbReference type="AlphaFoldDB" id="A0AAD7XGY0"/>
<dbReference type="GO" id="GO:0016020">
    <property type="term" value="C:membrane"/>
    <property type="evidence" value="ECO:0007669"/>
    <property type="project" value="TreeGrafter"/>
</dbReference>
<feature type="transmembrane region" description="Helical" evidence="2">
    <location>
        <begin position="53"/>
        <end position="71"/>
    </location>
</feature>
<feature type="transmembrane region" description="Helical" evidence="2">
    <location>
        <begin position="328"/>
        <end position="347"/>
    </location>
</feature>
<keyword evidence="4" id="KW-1185">Reference proteome</keyword>
<keyword evidence="2" id="KW-0812">Transmembrane</keyword>
<feature type="transmembrane region" description="Helical" evidence="2">
    <location>
        <begin position="228"/>
        <end position="248"/>
    </location>
</feature>
<proteinExistence type="predicted"/>
<feature type="transmembrane region" description="Helical" evidence="2">
    <location>
        <begin position="12"/>
        <end position="33"/>
    </location>
</feature>
<comment type="caution">
    <text evidence="3">The sequence shown here is derived from an EMBL/GenBank/DDBJ whole genome shotgun (WGS) entry which is preliminary data.</text>
</comment>
<accession>A0AAD7XGY0</accession>
<evidence type="ECO:0000313" key="4">
    <source>
        <dbReference type="Proteomes" id="UP001230188"/>
    </source>
</evidence>
<sequence length="430" mass="46852">MGTNTATCGFAELVVFFGALISGTGCSLFSKVLLSMHSIGREGTDESFQNPLFQTWAMFLGMACSLPLHMANEARERRRAKCGYAAIGEPERKPVPLTTYFLLAIPSLFDLAATAFAMFGLTYITVSVYQILRGGAIVFVAILKHFVLCDKLLNFMWVGVGLNVLSIVMVGLTASDEGSGPSNDKNPLVGVGLILCGAIVQSLQYAFEEKVMSSDVGTPPLLVITMEGIWGFIVCTCVLYPVCSYLNLEDPMDTWIMLKNSGEIQFVFALYFIAVFFYNLFGVLVTYMLNSVWHAILDNFRPITVWATDLAIYYVFTRGTYGETWGFPGSYIQLAALAVLIYGTAVYNGSVRLPGFSYPEPAPEPYVSRLASPLIVRASPALASPALSRSPLIMGVTRPGLPQHRRAPVPIQPPPIAELAPGTRPRANSQ</sequence>
<dbReference type="Proteomes" id="UP001230188">
    <property type="component" value="Unassembled WGS sequence"/>
</dbReference>
<reference evidence="3" key="1">
    <citation type="submission" date="2023-01" db="EMBL/GenBank/DDBJ databases">
        <title>Metagenome sequencing of chrysophaentin producing Chrysophaeum taylorii.</title>
        <authorList>
            <person name="Davison J."/>
            <person name="Bewley C."/>
        </authorList>
    </citation>
    <scope>NUCLEOTIDE SEQUENCE</scope>
    <source>
        <strain evidence="3">NIES-1699</strain>
    </source>
</reference>
<feature type="transmembrane region" description="Helical" evidence="2">
    <location>
        <begin position="100"/>
        <end position="124"/>
    </location>
</feature>